<feature type="compositionally biased region" description="Low complexity" evidence="9">
    <location>
        <begin position="119"/>
        <end position="156"/>
    </location>
</feature>
<feature type="domain" description="C2H2-type" evidence="10">
    <location>
        <begin position="349"/>
        <end position="376"/>
    </location>
</feature>
<dbReference type="EMBL" id="JAAAJB010000213">
    <property type="protein sequence ID" value="KAG0261547.1"/>
    <property type="molecule type" value="Genomic_DNA"/>
</dbReference>
<feature type="compositionally biased region" description="Polar residues" evidence="9">
    <location>
        <begin position="237"/>
        <end position="255"/>
    </location>
</feature>
<keyword evidence="4" id="KW-0862">Zinc</keyword>
<dbReference type="PANTHER" id="PTHR46179:SF13">
    <property type="entry name" value="C2H2-TYPE DOMAIN-CONTAINING PROTEIN"/>
    <property type="match status" value="1"/>
</dbReference>
<feature type="domain" description="C2H2-type" evidence="10">
    <location>
        <begin position="408"/>
        <end position="437"/>
    </location>
</feature>
<comment type="caution">
    <text evidence="11">The sequence shown here is derived from an EMBL/GenBank/DDBJ whole genome shotgun (WGS) entry which is preliminary data.</text>
</comment>
<feature type="domain" description="C2H2-type" evidence="10">
    <location>
        <begin position="377"/>
        <end position="407"/>
    </location>
</feature>
<comment type="subcellular location">
    <subcellularLocation>
        <location evidence="1">Nucleus</location>
    </subcellularLocation>
</comment>
<feature type="compositionally biased region" description="Low complexity" evidence="9">
    <location>
        <begin position="90"/>
        <end position="99"/>
    </location>
</feature>
<evidence type="ECO:0000256" key="7">
    <source>
        <dbReference type="ARBA" id="ARBA00023242"/>
    </source>
</evidence>
<keyword evidence="5" id="KW-0805">Transcription regulation</keyword>
<dbReference type="OrthoDB" id="8922241at2759"/>
<evidence type="ECO:0000256" key="4">
    <source>
        <dbReference type="ARBA" id="ARBA00022833"/>
    </source>
</evidence>
<dbReference type="Pfam" id="PF00096">
    <property type="entry name" value="zf-C2H2"/>
    <property type="match status" value="1"/>
</dbReference>
<dbReference type="SUPFAM" id="SSF57667">
    <property type="entry name" value="beta-beta-alpha zinc fingers"/>
    <property type="match status" value="1"/>
</dbReference>
<dbReference type="GO" id="GO:0008270">
    <property type="term" value="F:zinc ion binding"/>
    <property type="evidence" value="ECO:0007669"/>
    <property type="project" value="UniProtKB-KW"/>
</dbReference>
<sequence length="443" mass="49151">MFLSQSQYPYNPATMCISTPELPASLYRYPLSSPQSASEHSSPSSSPMFTSNQLQTDSALSALELLMEITPFPPSMPNLAKPTCPEYDVLPSPQTPQSQLPSILLNEQSLDCLQQFYQQQDNHQQPQQQQPTPASSDLTDASSVSSPASSIYSVSPTLRSVSPPPSPFSMATSPYDATLESWMSPQQPSVSYQQQQQQQHHHNHHHHHHHQSQPQPADNFSLFGNSLPIEPYFGWNHHQQQQQASSMYKIQSSTASHRRCSSLSSNNSSNGGNNNNNNNMSSQQQQLYRERRASSTSACESSSSSSSSSSPMMMMSNPRASISSISSISSIVSSVSATSSPTSPRVKSYPCPTCTKPFPTRTQLKSHMAIHTDFFPFPCQHEGCDLHFKRKHDLRRHVDAKHALVKKYLCTAGCGEGFGRRDQMVRHLRRGTCQSRHVLPTQA</sequence>
<evidence type="ECO:0000256" key="1">
    <source>
        <dbReference type="ARBA" id="ARBA00004123"/>
    </source>
</evidence>
<evidence type="ECO:0000256" key="9">
    <source>
        <dbReference type="SAM" id="MobiDB-lite"/>
    </source>
</evidence>
<evidence type="ECO:0000259" key="10">
    <source>
        <dbReference type="PROSITE" id="PS50157"/>
    </source>
</evidence>
<feature type="compositionally biased region" description="Basic residues" evidence="9">
    <location>
        <begin position="199"/>
        <end position="211"/>
    </location>
</feature>
<gene>
    <name evidence="11" type="ORF">DFQ27_002907</name>
</gene>
<feature type="compositionally biased region" description="Low complexity" evidence="9">
    <location>
        <begin position="294"/>
        <end position="317"/>
    </location>
</feature>
<dbReference type="PANTHER" id="PTHR46179">
    <property type="entry name" value="ZINC FINGER PROTEIN"/>
    <property type="match status" value="1"/>
</dbReference>
<evidence type="ECO:0000313" key="12">
    <source>
        <dbReference type="Proteomes" id="UP000807716"/>
    </source>
</evidence>
<feature type="compositionally biased region" description="Low complexity" evidence="9">
    <location>
        <begin position="261"/>
        <end position="287"/>
    </location>
</feature>
<dbReference type="Proteomes" id="UP000807716">
    <property type="component" value="Unassembled WGS sequence"/>
</dbReference>
<accession>A0A9P6U5L0</accession>
<dbReference type="AlphaFoldDB" id="A0A9P6U5L0"/>
<feature type="compositionally biased region" description="Low complexity" evidence="9">
    <location>
        <begin position="31"/>
        <end position="51"/>
    </location>
</feature>
<feature type="compositionally biased region" description="Low complexity" evidence="9">
    <location>
        <begin position="184"/>
        <end position="198"/>
    </location>
</feature>
<dbReference type="GO" id="GO:0006357">
    <property type="term" value="P:regulation of transcription by RNA polymerase II"/>
    <property type="evidence" value="ECO:0007669"/>
    <property type="project" value="TreeGrafter"/>
</dbReference>
<evidence type="ECO:0000256" key="2">
    <source>
        <dbReference type="ARBA" id="ARBA00022723"/>
    </source>
</evidence>
<feature type="region of interest" description="Disordered" evidence="9">
    <location>
        <begin position="237"/>
        <end position="317"/>
    </location>
</feature>
<feature type="region of interest" description="Disordered" evidence="9">
    <location>
        <begin position="31"/>
        <end position="53"/>
    </location>
</feature>
<keyword evidence="6" id="KW-0804">Transcription</keyword>
<dbReference type="InterPro" id="IPR013087">
    <property type="entry name" value="Znf_C2H2_type"/>
</dbReference>
<keyword evidence="2" id="KW-0479">Metal-binding</keyword>
<dbReference type="GO" id="GO:0005634">
    <property type="term" value="C:nucleus"/>
    <property type="evidence" value="ECO:0007669"/>
    <property type="project" value="UniProtKB-SubCell"/>
</dbReference>
<dbReference type="PROSITE" id="PS00028">
    <property type="entry name" value="ZINC_FINGER_C2H2_1"/>
    <property type="match status" value="1"/>
</dbReference>
<keyword evidence="3 8" id="KW-0863">Zinc-finger</keyword>
<organism evidence="11 12">
    <name type="scientific">Actinomortierella ambigua</name>
    <dbReference type="NCBI Taxonomy" id="1343610"/>
    <lineage>
        <taxon>Eukaryota</taxon>
        <taxon>Fungi</taxon>
        <taxon>Fungi incertae sedis</taxon>
        <taxon>Mucoromycota</taxon>
        <taxon>Mortierellomycotina</taxon>
        <taxon>Mortierellomycetes</taxon>
        <taxon>Mortierellales</taxon>
        <taxon>Mortierellaceae</taxon>
        <taxon>Actinomortierella</taxon>
    </lineage>
</organism>
<keyword evidence="12" id="KW-1185">Reference proteome</keyword>
<dbReference type="InterPro" id="IPR051061">
    <property type="entry name" value="Zinc_finger_trans_reg"/>
</dbReference>
<proteinExistence type="predicted"/>
<dbReference type="InterPro" id="IPR036236">
    <property type="entry name" value="Znf_C2H2_sf"/>
</dbReference>
<dbReference type="Gene3D" id="3.30.160.60">
    <property type="entry name" value="Classic Zinc Finger"/>
    <property type="match status" value="2"/>
</dbReference>
<feature type="region of interest" description="Disordered" evidence="9">
    <location>
        <begin position="77"/>
        <end position="99"/>
    </location>
</feature>
<feature type="region of interest" description="Disordered" evidence="9">
    <location>
        <begin position="119"/>
        <end position="223"/>
    </location>
</feature>
<reference evidence="11" key="1">
    <citation type="journal article" date="2020" name="Fungal Divers.">
        <title>Resolving the Mortierellaceae phylogeny through synthesis of multi-gene phylogenetics and phylogenomics.</title>
        <authorList>
            <person name="Vandepol N."/>
            <person name="Liber J."/>
            <person name="Desiro A."/>
            <person name="Na H."/>
            <person name="Kennedy M."/>
            <person name="Barry K."/>
            <person name="Grigoriev I.V."/>
            <person name="Miller A.N."/>
            <person name="O'Donnell K."/>
            <person name="Stajich J.E."/>
            <person name="Bonito G."/>
        </authorList>
    </citation>
    <scope>NUCLEOTIDE SEQUENCE</scope>
    <source>
        <strain evidence="11">BC1065</strain>
    </source>
</reference>
<dbReference type="SMART" id="SM00355">
    <property type="entry name" value="ZnF_C2H2"/>
    <property type="match status" value="3"/>
</dbReference>
<dbReference type="PROSITE" id="PS50157">
    <property type="entry name" value="ZINC_FINGER_C2H2_2"/>
    <property type="match status" value="3"/>
</dbReference>
<evidence type="ECO:0000256" key="5">
    <source>
        <dbReference type="ARBA" id="ARBA00023015"/>
    </source>
</evidence>
<keyword evidence="7" id="KW-0539">Nucleus</keyword>
<evidence type="ECO:0000256" key="8">
    <source>
        <dbReference type="PROSITE-ProRule" id="PRU00042"/>
    </source>
</evidence>
<evidence type="ECO:0000313" key="11">
    <source>
        <dbReference type="EMBL" id="KAG0261547.1"/>
    </source>
</evidence>
<evidence type="ECO:0000256" key="3">
    <source>
        <dbReference type="ARBA" id="ARBA00022771"/>
    </source>
</evidence>
<protein>
    <recommendedName>
        <fullName evidence="10">C2H2-type domain-containing protein</fullName>
    </recommendedName>
</protein>
<name>A0A9P6U5L0_9FUNG</name>
<evidence type="ECO:0000256" key="6">
    <source>
        <dbReference type="ARBA" id="ARBA00023163"/>
    </source>
</evidence>